<evidence type="ECO:0000259" key="2">
    <source>
        <dbReference type="Pfam" id="PF13649"/>
    </source>
</evidence>
<dbReference type="Gene3D" id="3.40.50.150">
    <property type="entry name" value="Vaccinia Virus protein VP39"/>
    <property type="match status" value="1"/>
</dbReference>
<keyword evidence="3" id="KW-0489">Methyltransferase</keyword>
<dbReference type="EMBL" id="OCND01000001">
    <property type="protein sequence ID" value="SOD51050.1"/>
    <property type="molecule type" value="Genomic_DNA"/>
</dbReference>
<dbReference type="RefSeq" id="WP_097120214.1">
    <property type="nucleotide sequence ID" value="NZ_OCND01000001.1"/>
</dbReference>
<keyword evidence="1 3" id="KW-0808">Transferase</keyword>
<dbReference type="InterPro" id="IPR029063">
    <property type="entry name" value="SAM-dependent_MTases_sf"/>
</dbReference>
<dbReference type="PANTHER" id="PTHR43861">
    <property type="entry name" value="TRANS-ACONITATE 2-METHYLTRANSFERASE-RELATED"/>
    <property type="match status" value="1"/>
</dbReference>
<dbReference type="GO" id="GO:0032259">
    <property type="term" value="P:methylation"/>
    <property type="evidence" value="ECO:0007669"/>
    <property type="project" value="UniProtKB-KW"/>
</dbReference>
<dbReference type="CDD" id="cd02440">
    <property type="entry name" value="AdoMet_MTases"/>
    <property type="match status" value="1"/>
</dbReference>
<proteinExistence type="predicted"/>
<dbReference type="Proteomes" id="UP000219374">
    <property type="component" value="Unassembled WGS sequence"/>
</dbReference>
<feature type="domain" description="Methyltransferase" evidence="2">
    <location>
        <begin position="43"/>
        <end position="138"/>
    </location>
</feature>
<dbReference type="SUPFAM" id="SSF53335">
    <property type="entry name" value="S-adenosyl-L-methionine-dependent methyltransferases"/>
    <property type="match status" value="1"/>
</dbReference>
<evidence type="ECO:0000313" key="4">
    <source>
        <dbReference type="Proteomes" id="UP000219374"/>
    </source>
</evidence>
<accession>A0A286CXD7</accession>
<gene>
    <name evidence="3" type="ORF">SAMN06296416_101424</name>
</gene>
<dbReference type="Pfam" id="PF13649">
    <property type="entry name" value="Methyltransf_25"/>
    <property type="match status" value="1"/>
</dbReference>
<dbReference type="OrthoDB" id="9777830at2"/>
<evidence type="ECO:0000256" key="1">
    <source>
        <dbReference type="ARBA" id="ARBA00022679"/>
    </source>
</evidence>
<organism evidence="3 4">
    <name type="scientific">Pseudoxanthomonas wuyuanensis</name>
    <dbReference type="NCBI Taxonomy" id="1073196"/>
    <lineage>
        <taxon>Bacteria</taxon>
        <taxon>Pseudomonadati</taxon>
        <taxon>Pseudomonadota</taxon>
        <taxon>Gammaproteobacteria</taxon>
        <taxon>Lysobacterales</taxon>
        <taxon>Lysobacteraceae</taxon>
        <taxon>Pseudoxanthomonas</taxon>
    </lineage>
</organism>
<sequence length="326" mass="34202">MSGAAGRYVHGYRSAEARRLRDQAAALEELIHAGTVYTAGSAVLEVGCGVGAQTVALAGRHPAARITAVDISAVSLAQARARVAAAGLGNVEFLQADIHALPFAAASFDHIFVCFVLEHLPDPAFALSLLKPLLRPRGTITVVEGDHGSAYFHPDSEAGRAVIACQVELQRRRGGDALLGRRLYPLLRQAGLAGVSVEPRLVYVDGSRPGLAEAFTRNTFAAMVAGIGEAAIAEGLIEPERFAAGIEALCRACEPDAVFCYTFFKAVAACADADHDGARLAVGAGIDAPQAPGSRLRASTDPAIRHACPRMHRIRRITAGAPARCR</sequence>
<protein>
    <submittedName>
        <fullName evidence="3">Methyltransferase domain-containing protein</fullName>
    </submittedName>
</protein>
<dbReference type="InterPro" id="IPR041698">
    <property type="entry name" value="Methyltransf_25"/>
</dbReference>
<evidence type="ECO:0000313" key="3">
    <source>
        <dbReference type="EMBL" id="SOD51050.1"/>
    </source>
</evidence>
<dbReference type="Gene3D" id="6.10.140.1580">
    <property type="match status" value="2"/>
</dbReference>
<reference evidence="3 4" key="1">
    <citation type="submission" date="2017-09" db="EMBL/GenBank/DDBJ databases">
        <authorList>
            <person name="Ehlers B."/>
            <person name="Leendertz F.H."/>
        </authorList>
    </citation>
    <scope>NUCLEOTIDE SEQUENCE [LARGE SCALE GENOMIC DNA]</scope>
    <source>
        <strain evidence="3 4">CGMCC 1.10978</strain>
    </source>
</reference>
<dbReference type="GO" id="GO:0008168">
    <property type="term" value="F:methyltransferase activity"/>
    <property type="evidence" value="ECO:0007669"/>
    <property type="project" value="UniProtKB-KW"/>
</dbReference>
<dbReference type="AlphaFoldDB" id="A0A286CXD7"/>
<keyword evidence="4" id="KW-1185">Reference proteome</keyword>
<name>A0A286CXD7_9GAMM</name>